<keyword evidence="3" id="KW-0548">Nucleotidyltransferase</keyword>
<proteinExistence type="predicted"/>
<dbReference type="Gene3D" id="3.30.420.10">
    <property type="entry name" value="Ribonuclease H-like superfamily/Ribonuclease H"/>
    <property type="match status" value="1"/>
</dbReference>
<comment type="caution">
    <text evidence="10">The sequence shown here is derived from an EMBL/GenBank/DDBJ whole genome shotgun (WGS) entry which is preliminary data.</text>
</comment>
<dbReference type="SUPFAM" id="SSF53098">
    <property type="entry name" value="Ribonuclease H-like"/>
    <property type="match status" value="1"/>
</dbReference>
<evidence type="ECO:0000256" key="7">
    <source>
        <dbReference type="SAM" id="MobiDB-lite"/>
    </source>
</evidence>
<dbReference type="Gene3D" id="1.10.150.80">
    <property type="entry name" value="HRDC domain"/>
    <property type="match status" value="1"/>
</dbReference>
<keyword evidence="4" id="KW-0378">Hydrolase</keyword>
<accession>A0ABP1RLB1</accession>
<keyword evidence="5" id="KW-0695">RNA-directed DNA polymerase</keyword>
<dbReference type="InterPro" id="IPR001995">
    <property type="entry name" value="Peptidase_A2_cat"/>
</dbReference>
<dbReference type="InterPro" id="IPR012337">
    <property type="entry name" value="RNaseH-like_sf"/>
</dbReference>
<dbReference type="PROSITE" id="PS50175">
    <property type="entry name" value="ASP_PROT_RETROV"/>
    <property type="match status" value="1"/>
</dbReference>
<dbReference type="EMBL" id="CAXLJM020000079">
    <property type="protein sequence ID" value="CAL8129912.1"/>
    <property type="molecule type" value="Genomic_DNA"/>
</dbReference>
<dbReference type="PANTHER" id="PTHR12124">
    <property type="entry name" value="POLYMYOSITIS/SCLERODERMA AUTOANTIGEN-RELATED"/>
    <property type="match status" value="1"/>
</dbReference>
<feature type="domain" description="Peptidase A2" evidence="8">
    <location>
        <begin position="6"/>
        <end position="85"/>
    </location>
</feature>
<feature type="compositionally biased region" description="Polar residues" evidence="7">
    <location>
        <begin position="598"/>
        <end position="635"/>
    </location>
</feature>
<dbReference type="InterPro" id="IPR021109">
    <property type="entry name" value="Peptidase_aspartic_dom_sf"/>
</dbReference>
<comment type="subcellular location">
    <subcellularLocation>
        <location evidence="1">Nucleus</location>
    </subcellularLocation>
</comment>
<dbReference type="Pfam" id="PF01612">
    <property type="entry name" value="DNA_pol_A_exo1"/>
    <property type="match status" value="1"/>
</dbReference>
<evidence type="ECO:0000256" key="4">
    <source>
        <dbReference type="ARBA" id="ARBA00022801"/>
    </source>
</evidence>
<dbReference type="InterPro" id="IPR036397">
    <property type="entry name" value="RNaseH_sf"/>
</dbReference>
<dbReference type="InterPro" id="IPR002121">
    <property type="entry name" value="HRDC_dom"/>
</dbReference>
<evidence type="ECO:0000259" key="9">
    <source>
        <dbReference type="PROSITE" id="PS50967"/>
    </source>
</evidence>
<evidence type="ECO:0008006" key="12">
    <source>
        <dbReference type="Google" id="ProtNLM"/>
    </source>
</evidence>
<dbReference type="InterPro" id="IPR002562">
    <property type="entry name" value="3'-5'_exonuclease_dom"/>
</dbReference>
<dbReference type="PANTHER" id="PTHR12124:SF47">
    <property type="entry name" value="EXOSOME COMPONENT 10"/>
    <property type="match status" value="1"/>
</dbReference>
<dbReference type="InterPro" id="IPR045092">
    <property type="entry name" value="Rrp6-like"/>
</dbReference>
<dbReference type="Proteomes" id="UP001642540">
    <property type="component" value="Unassembled WGS sequence"/>
</dbReference>
<evidence type="ECO:0000256" key="5">
    <source>
        <dbReference type="ARBA" id="ARBA00022918"/>
    </source>
</evidence>
<dbReference type="InterPro" id="IPR001969">
    <property type="entry name" value="Aspartic_peptidase_AS"/>
</dbReference>
<feature type="region of interest" description="Disordered" evidence="7">
    <location>
        <begin position="598"/>
        <end position="648"/>
    </location>
</feature>
<evidence type="ECO:0000313" key="11">
    <source>
        <dbReference type="Proteomes" id="UP001642540"/>
    </source>
</evidence>
<dbReference type="PROSITE" id="PS50967">
    <property type="entry name" value="HRDC"/>
    <property type="match status" value="1"/>
</dbReference>
<keyword evidence="11" id="KW-1185">Reference proteome</keyword>
<dbReference type="Pfam" id="PF00570">
    <property type="entry name" value="HRDC"/>
    <property type="match status" value="1"/>
</dbReference>
<evidence type="ECO:0000256" key="3">
    <source>
        <dbReference type="ARBA" id="ARBA00022695"/>
    </source>
</evidence>
<dbReference type="InterPro" id="IPR010997">
    <property type="entry name" value="HRDC-like_sf"/>
</dbReference>
<keyword evidence="2" id="KW-0808">Transferase</keyword>
<keyword evidence="6" id="KW-0539">Nucleus</keyword>
<dbReference type="SUPFAM" id="SSF47819">
    <property type="entry name" value="HRDC-like"/>
    <property type="match status" value="1"/>
</dbReference>
<name>A0ABP1RLB1_9HEXA</name>
<dbReference type="Gene3D" id="2.40.70.10">
    <property type="entry name" value="Acid Proteases"/>
    <property type="match status" value="1"/>
</dbReference>
<dbReference type="InterPro" id="IPR044876">
    <property type="entry name" value="HRDC_dom_sf"/>
</dbReference>
<protein>
    <recommendedName>
        <fullName evidence="12">Peptidase A2 domain-containing protein</fullName>
    </recommendedName>
</protein>
<reference evidence="10 11" key="1">
    <citation type="submission" date="2024-08" db="EMBL/GenBank/DDBJ databases">
        <authorList>
            <person name="Cucini C."/>
            <person name="Frati F."/>
        </authorList>
    </citation>
    <scope>NUCLEOTIDE SEQUENCE [LARGE SCALE GENOMIC DNA]</scope>
</reference>
<dbReference type="SUPFAM" id="SSF50630">
    <property type="entry name" value="Acid proteases"/>
    <property type="match status" value="1"/>
</dbReference>
<organism evidence="10 11">
    <name type="scientific">Orchesella dallaii</name>
    <dbReference type="NCBI Taxonomy" id="48710"/>
    <lineage>
        <taxon>Eukaryota</taxon>
        <taxon>Metazoa</taxon>
        <taxon>Ecdysozoa</taxon>
        <taxon>Arthropoda</taxon>
        <taxon>Hexapoda</taxon>
        <taxon>Collembola</taxon>
        <taxon>Entomobryomorpha</taxon>
        <taxon>Entomobryoidea</taxon>
        <taxon>Orchesellidae</taxon>
        <taxon>Orchesellinae</taxon>
        <taxon>Orchesella</taxon>
    </lineage>
</organism>
<evidence type="ECO:0000313" key="10">
    <source>
        <dbReference type="EMBL" id="CAL8129912.1"/>
    </source>
</evidence>
<gene>
    <name evidence="10" type="ORF">ODALV1_LOCUS23480</name>
</gene>
<sequence length="648" mass="73690">MLGSIYPALLDTGSSVSLVGSIIIEKLKTLNIVPVEKKNKILGLGGISESVASVELEIQIPSGSRLHSFMLLPGIIQYVLLGRDFIGAEGIGIFVGKGGYVMETDISKMIPFSSHVNPFAPHLKLHEDTQEDSIRSDRLDDFVLQLDKERADDDIPAAVLLSWLEDVDDTFDTDEKLEDNLEPLFSYNEHLLIPAELEDIFGRELRHPFDNNLGIELSKIKETNDLQQRLTLIHDIARDNMLTSQFKSLSYKNAKSKERTLEMEQLRGSKSKALMTKEKWGVVSQRPHMSIPGYHDWRKYINNRKPVAQHPLEDLITNWQIQKEMINTVRISNTRSTKYVTDEQDLLECSLDLELNDEVMVCSKNYVNTYFPSICLIQISTPSVDYVINTVALYGKIQQHLGPILENPEKLKVFINIDDILHLQQNFEIFTVGAVDITEGYQLVTGSRKAPRDIMSEILALKIDELDDLADWRVSPLPSPLLAQLACETKNLFLCWIKLKNDLVSVESEDFPKNLFTIFCVPDQLALYLEIFKWRDGLARELDFSTNNIITDDELEFVVRAMPSSINSLFKLLKPNRELQNCHFQNIIEIIMSHRTSSFPSPENKSDNESQTTNTAPESTMRTDSHYTLSHSSSKAPELSCSKWAKRN</sequence>
<evidence type="ECO:0000256" key="1">
    <source>
        <dbReference type="ARBA" id="ARBA00004123"/>
    </source>
</evidence>
<dbReference type="PROSITE" id="PS00141">
    <property type="entry name" value="ASP_PROTEASE"/>
    <property type="match status" value="1"/>
</dbReference>
<evidence type="ECO:0000256" key="6">
    <source>
        <dbReference type="ARBA" id="ARBA00023242"/>
    </source>
</evidence>
<feature type="domain" description="HRDC" evidence="9">
    <location>
        <begin position="521"/>
        <end position="601"/>
    </location>
</feature>
<evidence type="ECO:0000256" key="2">
    <source>
        <dbReference type="ARBA" id="ARBA00022679"/>
    </source>
</evidence>
<evidence type="ECO:0000259" key="8">
    <source>
        <dbReference type="PROSITE" id="PS50175"/>
    </source>
</evidence>